<dbReference type="GO" id="GO:0006543">
    <property type="term" value="P:L-glutamine catabolic process"/>
    <property type="evidence" value="ECO:0007669"/>
    <property type="project" value="UniProtKB-UniRule"/>
</dbReference>
<dbReference type="STRING" id="610130.Closa_3365"/>
<dbReference type="GO" id="GO:0004359">
    <property type="term" value="F:glutaminase activity"/>
    <property type="evidence" value="ECO:0007669"/>
    <property type="project" value="UniProtKB-UniRule"/>
</dbReference>
<evidence type="ECO:0000256" key="3">
    <source>
        <dbReference type="ARBA" id="ARBA00022898"/>
    </source>
</evidence>
<dbReference type="InterPro" id="IPR029062">
    <property type="entry name" value="Class_I_gatase-like"/>
</dbReference>
<feature type="active site" description="Charge relay system" evidence="10 11">
    <location>
        <position position="170"/>
    </location>
</feature>
<dbReference type="PROSITE" id="PS51273">
    <property type="entry name" value="GATASE_TYPE_1"/>
    <property type="match status" value="1"/>
</dbReference>
<organism evidence="13 14">
    <name type="scientific">Lacrimispora saccharolytica (strain ATCC 35040 / DSM 2544 / NRCC 2533 / WM1)</name>
    <name type="common">Clostridium saccharolyticum</name>
    <dbReference type="NCBI Taxonomy" id="610130"/>
    <lineage>
        <taxon>Bacteria</taxon>
        <taxon>Bacillati</taxon>
        <taxon>Bacillota</taxon>
        <taxon>Clostridia</taxon>
        <taxon>Lachnospirales</taxon>
        <taxon>Lachnospiraceae</taxon>
        <taxon>Lacrimispora</taxon>
    </lineage>
</organism>
<dbReference type="RefSeq" id="WP_013273958.1">
    <property type="nucleotide sequence ID" value="NC_014376.1"/>
</dbReference>
<dbReference type="PIRSF" id="PIRSF005639">
    <property type="entry name" value="Glut_amidoT_SNO"/>
    <property type="match status" value="1"/>
</dbReference>
<comment type="subunit">
    <text evidence="9 10">In the presence of PdxS, forms a dodecamer of heterodimers. Only shows activity in the heterodimer.</text>
</comment>
<dbReference type="EC" id="3.5.1.2" evidence="10"/>
<dbReference type="AlphaFoldDB" id="D9R9E1"/>
<dbReference type="UniPathway" id="UPA00245"/>
<proteinExistence type="inferred from homology"/>
<dbReference type="NCBIfam" id="TIGR03800">
    <property type="entry name" value="PLP_synth_Pdx2"/>
    <property type="match status" value="1"/>
</dbReference>
<accession>D9R9E1</accession>
<keyword evidence="14" id="KW-1185">Reference proteome</keyword>
<gene>
    <name evidence="10" type="primary">pdxT</name>
    <name evidence="13" type="ordered locus">Closa_3365</name>
</gene>
<dbReference type="EC" id="4.3.3.6" evidence="10"/>
<comment type="catalytic activity">
    <reaction evidence="7 10">
        <text>L-glutamine + H2O = L-glutamate + NH4(+)</text>
        <dbReference type="Rhea" id="RHEA:15889"/>
        <dbReference type="ChEBI" id="CHEBI:15377"/>
        <dbReference type="ChEBI" id="CHEBI:28938"/>
        <dbReference type="ChEBI" id="CHEBI:29985"/>
        <dbReference type="ChEBI" id="CHEBI:58359"/>
        <dbReference type="EC" id="3.5.1.2"/>
    </reaction>
</comment>
<dbReference type="PANTHER" id="PTHR31559">
    <property type="entry name" value="PYRIDOXAL 5'-PHOSPHATE SYNTHASE SUBUNIT SNO"/>
    <property type="match status" value="1"/>
</dbReference>
<feature type="binding site" evidence="10 12">
    <location>
        <begin position="47"/>
        <end position="49"/>
    </location>
    <ligand>
        <name>L-glutamine</name>
        <dbReference type="ChEBI" id="CHEBI:58359"/>
    </ligand>
</feature>
<dbReference type="GO" id="GO:0036381">
    <property type="term" value="F:pyridoxal 5'-phosphate synthase (glutamine hydrolysing) activity"/>
    <property type="evidence" value="ECO:0007669"/>
    <property type="project" value="UniProtKB-UniRule"/>
</dbReference>
<comment type="catalytic activity">
    <reaction evidence="6 10">
        <text>aldehydo-D-ribose 5-phosphate + D-glyceraldehyde 3-phosphate + L-glutamine = pyridoxal 5'-phosphate + L-glutamate + phosphate + 3 H2O + H(+)</text>
        <dbReference type="Rhea" id="RHEA:31507"/>
        <dbReference type="ChEBI" id="CHEBI:15377"/>
        <dbReference type="ChEBI" id="CHEBI:15378"/>
        <dbReference type="ChEBI" id="CHEBI:29985"/>
        <dbReference type="ChEBI" id="CHEBI:43474"/>
        <dbReference type="ChEBI" id="CHEBI:58273"/>
        <dbReference type="ChEBI" id="CHEBI:58359"/>
        <dbReference type="ChEBI" id="CHEBI:59776"/>
        <dbReference type="ChEBI" id="CHEBI:597326"/>
        <dbReference type="EC" id="4.3.3.6"/>
    </reaction>
</comment>
<comment type="function">
    <text evidence="8 10">Catalyzes the hydrolysis of glutamine to glutamate and ammonia as part of the biosynthesis of pyridoxal 5'-phosphate. The resulting ammonia molecule is channeled to the active site of PdxS.</text>
</comment>
<dbReference type="MEROPS" id="C26.A32"/>
<reference evidence="13" key="1">
    <citation type="submission" date="2010-07" db="EMBL/GenBank/DDBJ databases">
        <title>Complete sequence of Clostridium saccharolyticum WM1.</title>
        <authorList>
            <consortium name="US DOE Joint Genome Institute"/>
            <person name="Lucas S."/>
            <person name="Copeland A."/>
            <person name="Lapidus A."/>
            <person name="Cheng J.-F."/>
            <person name="Bruce D."/>
            <person name="Goodwin L."/>
            <person name="Pitluck S."/>
            <person name="Chertkov O."/>
            <person name="Detter J.C."/>
            <person name="Han C."/>
            <person name="Tapia R."/>
            <person name="Land M."/>
            <person name="Hauser L."/>
            <person name="Chang Y.-J."/>
            <person name="Jeffries C."/>
            <person name="Kyrpides N."/>
            <person name="Ivanova N."/>
            <person name="Mikhailova N."/>
            <person name="Mouttaki H."/>
            <person name="Lin L."/>
            <person name="Zhou J."/>
            <person name="Hemme C.L."/>
            <person name="Woyke T."/>
        </authorList>
    </citation>
    <scope>NUCLEOTIDE SEQUENCE [LARGE SCALE GENOMIC DNA]</scope>
    <source>
        <strain evidence="13">WM1</strain>
    </source>
</reference>
<evidence type="ECO:0000256" key="9">
    <source>
        <dbReference type="ARBA" id="ARBA00064749"/>
    </source>
</evidence>
<dbReference type="HAMAP" id="MF_01615">
    <property type="entry name" value="PdxT"/>
    <property type="match status" value="1"/>
</dbReference>
<dbReference type="GO" id="GO:0008614">
    <property type="term" value="P:pyridoxine metabolic process"/>
    <property type="evidence" value="ECO:0007669"/>
    <property type="project" value="TreeGrafter"/>
</dbReference>
<dbReference type="InterPro" id="IPR021196">
    <property type="entry name" value="PdxT/SNO_CS"/>
</dbReference>
<dbReference type="PROSITE" id="PS51130">
    <property type="entry name" value="PDXT_SNO_2"/>
    <property type="match status" value="1"/>
</dbReference>
<dbReference type="InterPro" id="IPR002161">
    <property type="entry name" value="PdxT/SNO"/>
</dbReference>
<evidence type="ECO:0000256" key="11">
    <source>
        <dbReference type="PIRSR" id="PIRSR005639-1"/>
    </source>
</evidence>
<evidence type="ECO:0000313" key="13">
    <source>
        <dbReference type="EMBL" id="ADL05892.1"/>
    </source>
</evidence>
<keyword evidence="2 10" id="KW-0378">Hydrolase</keyword>
<protein>
    <recommendedName>
        <fullName evidence="10">Pyridoxal 5'-phosphate synthase subunit PdxT</fullName>
        <ecNumber evidence="10">4.3.3.6</ecNumber>
    </recommendedName>
    <alternativeName>
        <fullName evidence="10">Pdx2</fullName>
    </alternativeName>
    <alternativeName>
        <fullName evidence="10">Pyridoxal 5'-phosphate synthase glutaminase subunit</fullName>
        <ecNumber evidence="10">3.5.1.2</ecNumber>
    </alternativeName>
</protein>
<evidence type="ECO:0000256" key="6">
    <source>
        <dbReference type="ARBA" id="ARBA00047992"/>
    </source>
</evidence>
<dbReference type="GO" id="GO:0042823">
    <property type="term" value="P:pyridoxal phosphate biosynthetic process"/>
    <property type="evidence" value="ECO:0007669"/>
    <property type="project" value="UniProtKB-UniRule"/>
</dbReference>
<sequence>MRIGILALQGAFTEHEKMLSKLGADSFEIRQRADFTKEISGLILPGGESTVMEKLMGESELKEPILQMIQRGIPVMGTCAGMILLAKTVIGGESHLACMDITVERNAYGRQLASFKTESEYGGARIIPMVFIRAPYVANVGQGVEVLAKVDGKIVAVREKNMLACAFHPELTEDTTVHSHFLHMCNTMNC</sequence>
<dbReference type="GO" id="GO:1903600">
    <property type="term" value="C:glutaminase complex"/>
    <property type="evidence" value="ECO:0007669"/>
    <property type="project" value="TreeGrafter"/>
</dbReference>
<feature type="binding site" evidence="10 12">
    <location>
        <begin position="132"/>
        <end position="133"/>
    </location>
    <ligand>
        <name>L-glutamine</name>
        <dbReference type="ChEBI" id="CHEBI:58359"/>
    </ligand>
</feature>
<dbReference type="PANTHER" id="PTHR31559:SF0">
    <property type="entry name" value="PYRIDOXAL 5'-PHOSPHATE SYNTHASE SUBUNIT SNO1-RELATED"/>
    <property type="match status" value="1"/>
</dbReference>
<dbReference type="PaxDb" id="610130-Closa_3365"/>
<dbReference type="Gene3D" id="3.40.50.880">
    <property type="match status" value="1"/>
</dbReference>
<dbReference type="HOGENOM" id="CLU_069674_2_0_9"/>
<evidence type="ECO:0000256" key="8">
    <source>
        <dbReference type="ARBA" id="ARBA00054599"/>
    </source>
</evidence>
<dbReference type="Proteomes" id="UP000001662">
    <property type="component" value="Chromosome"/>
</dbReference>
<name>D9R9E1_LACSW</name>
<dbReference type="KEGG" id="csh:Closa_3365"/>
<keyword evidence="4 10" id="KW-0315">Glutamine amidotransferase</keyword>
<dbReference type="SUPFAM" id="SSF52317">
    <property type="entry name" value="Class I glutamine amidotransferase-like"/>
    <property type="match status" value="1"/>
</dbReference>
<feature type="binding site" evidence="10 12">
    <location>
        <position position="105"/>
    </location>
    <ligand>
        <name>L-glutamine</name>
        <dbReference type="ChEBI" id="CHEBI:58359"/>
    </ligand>
</feature>
<evidence type="ECO:0000256" key="1">
    <source>
        <dbReference type="ARBA" id="ARBA00008345"/>
    </source>
</evidence>
<dbReference type="PROSITE" id="PS01236">
    <property type="entry name" value="PDXT_SNO_1"/>
    <property type="match status" value="1"/>
</dbReference>
<evidence type="ECO:0000256" key="5">
    <source>
        <dbReference type="ARBA" id="ARBA00023239"/>
    </source>
</evidence>
<dbReference type="OrthoDB" id="9810320at2"/>
<evidence type="ECO:0000256" key="10">
    <source>
        <dbReference type="HAMAP-Rule" id="MF_01615"/>
    </source>
</evidence>
<dbReference type="Pfam" id="PF01174">
    <property type="entry name" value="SNO"/>
    <property type="match status" value="1"/>
</dbReference>
<evidence type="ECO:0000256" key="7">
    <source>
        <dbReference type="ARBA" id="ARBA00049534"/>
    </source>
</evidence>
<dbReference type="FunFam" id="3.40.50.880:FF:000010">
    <property type="entry name" value="uncharacterized protein LOC100176842 isoform X2"/>
    <property type="match status" value="1"/>
</dbReference>
<evidence type="ECO:0000256" key="12">
    <source>
        <dbReference type="PIRSR" id="PIRSR005639-2"/>
    </source>
</evidence>
<evidence type="ECO:0000256" key="4">
    <source>
        <dbReference type="ARBA" id="ARBA00022962"/>
    </source>
</evidence>
<keyword evidence="3 10" id="KW-0663">Pyridoxal phosphate</keyword>
<feature type="active site" description="Charge relay system" evidence="10 11">
    <location>
        <position position="168"/>
    </location>
</feature>
<dbReference type="EMBL" id="CP002109">
    <property type="protein sequence ID" value="ADL05892.1"/>
    <property type="molecule type" value="Genomic_DNA"/>
</dbReference>
<comment type="pathway">
    <text evidence="10">Cofactor biosynthesis; pyridoxal 5'-phosphate biosynthesis.</text>
</comment>
<evidence type="ECO:0000256" key="2">
    <source>
        <dbReference type="ARBA" id="ARBA00022801"/>
    </source>
</evidence>
<dbReference type="GO" id="GO:0005829">
    <property type="term" value="C:cytosol"/>
    <property type="evidence" value="ECO:0007669"/>
    <property type="project" value="TreeGrafter"/>
</dbReference>
<dbReference type="CDD" id="cd01749">
    <property type="entry name" value="GATase1_PB"/>
    <property type="match status" value="1"/>
</dbReference>
<comment type="similarity">
    <text evidence="1 10">Belongs to the glutaminase PdxT/SNO family.</text>
</comment>
<dbReference type="eggNOG" id="COG0311">
    <property type="taxonomic scope" value="Bacteria"/>
</dbReference>
<keyword evidence="5 10" id="KW-0456">Lyase</keyword>
<evidence type="ECO:0000313" key="14">
    <source>
        <dbReference type="Proteomes" id="UP000001662"/>
    </source>
</evidence>
<feature type="active site" description="Nucleophile" evidence="10 11">
    <location>
        <position position="79"/>
    </location>
</feature>
<dbReference type="GO" id="GO:0016740">
    <property type="term" value="F:transferase activity"/>
    <property type="evidence" value="ECO:0007669"/>
    <property type="project" value="UniProtKB-KW"/>
</dbReference>